<keyword evidence="2" id="KW-0472">Membrane</keyword>
<comment type="similarity">
    <text evidence="1 2">Belongs to the peptidase M28 family. M28B subfamily.</text>
</comment>
<dbReference type="RefSeq" id="XP_039458477.1">
    <property type="nucleotide sequence ID" value="XM_039602543.1"/>
</dbReference>
<comment type="subunit">
    <text evidence="2">Homodimer; disulfide-linked.</text>
</comment>
<comment type="PTM">
    <text evidence="2">Stearoylated.</text>
</comment>
<dbReference type="SUPFAM" id="SSF53187">
    <property type="entry name" value="Zn-dependent exopeptidases"/>
    <property type="match status" value="1"/>
</dbReference>
<keyword evidence="2" id="KW-0325">Glycoprotein</keyword>
<dbReference type="InterPro" id="IPR036757">
    <property type="entry name" value="TFR-like_dimer_dom_sf"/>
</dbReference>
<feature type="region of interest" description="Disordered" evidence="3">
    <location>
        <begin position="1"/>
        <end position="31"/>
    </location>
</feature>
<evidence type="ECO:0000313" key="8">
    <source>
        <dbReference type="Proteomes" id="UP000472276"/>
    </source>
</evidence>
<name>A0AAZ1Y121_OREAU</name>
<dbReference type="GO" id="GO:0006879">
    <property type="term" value="P:intracellular iron ion homeostasis"/>
    <property type="evidence" value="ECO:0007669"/>
    <property type="project" value="UniProtKB-UniRule"/>
</dbReference>
<dbReference type="InterPro" id="IPR003137">
    <property type="entry name" value="PA_domain"/>
</dbReference>
<dbReference type="GO" id="GO:0033572">
    <property type="term" value="P:transferrin transport"/>
    <property type="evidence" value="ECO:0007669"/>
    <property type="project" value="UniProtKB-UniRule"/>
</dbReference>
<dbReference type="InterPro" id="IPR007365">
    <property type="entry name" value="TFR-like_dimer_dom"/>
</dbReference>
<keyword evidence="2" id="KW-0254">Endocytosis</keyword>
<dbReference type="RefSeq" id="XP_039458475.1">
    <property type="nucleotide sequence ID" value="XM_039602541.1"/>
</dbReference>
<dbReference type="GO" id="GO:0031623">
    <property type="term" value="P:receptor internalization"/>
    <property type="evidence" value="ECO:0007669"/>
    <property type="project" value="UniProtKB-UniRule"/>
</dbReference>
<dbReference type="Pfam" id="PF02225">
    <property type="entry name" value="PA"/>
    <property type="match status" value="1"/>
</dbReference>
<keyword evidence="2" id="KW-0675">Receptor</keyword>
<sequence>MEGDNSQVEMKPSSEIDEETGGNGVGGRLNHNSNRTPYVAQKLGRTPKNLCFIAATIFLIFIIGYLIGYLVHRNKDLAPTCAPSALRYEDVPVAHEISFLMDWDDVKKLLGQKLTTSSMDAVLGQLSSSNHRAGSPGDEDLGNKVLKKFKEYGMKTWTDEHFVKVQDPPASGYNRIVFKNGSEERPTGFLSYSASGTARGAVLYARYGEEKELKQLKDMNIDMNGRVMLVRAGRISFAEKVANAAKVNASAVLIYPDPADYSIGERSPLFGHVHMGSGDPYTPGFSSFNHTQFPPVQSSGLPNILAQTITTGMGLNILRQLGGRAQPDGWKSINRLGDESDVITVEVNNVLTEKRINNVFGVIKGFVDADRYVVIGAQRDAWGPGFAASTVGTSVLVELARSISEMVEKDGFKPRRSIVFASWSAGEYGSVGATEWLEGYLSSLSMKAVTYINLDGIVTGQNGFKVAASPLLHSLIQNTLKEVKYDKDQSLFSRFGKNNWESTILEPLRMDSAAYPFLAFSGIPSVAFRFNSGSSDYPYFGTILDTQENLNSITASQVPQLAVRAGQFAGHIALRLVHDHLLQMDVKKHDQLIRGYVVQINTKVKAIQRLQPQLLPKTLTGQWLVMASVSYNRASSILTADIQNSDLENMETCRMINDRVMTVERNFLSPYVSPIDSPFRHILLGSGPHTLKALSSDLDALISASPEADAELFYKKLAQATWTIQACANSLAGDIWSLDNEI</sequence>
<dbReference type="Pfam" id="PF04389">
    <property type="entry name" value="Peptidase_M28"/>
    <property type="match status" value="1"/>
</dbReference>
<dbReference type="InterPro" id="IPR007484">
    <property type="entry name" value="Peptidase_M28"/>
</dbReference>
<dbReference type="Gene3D" id="3.40.630.10">
    <property type="entry name" value="Zn peptidases"/>
    <property type="match status" value="1"/>
</dbReference>
<evidence type="ECO:0000256" key="1">
    <source>
        <dbReference type="ARBA" id="ARBA00005634"/>
    </source>
</evidence>
<dbReference type="RefSeq" id="XP_039458474.1">
    <property type="nucleotide sequence ID" value="XM_039602540.1"/>
</dbReference>
<evidence type="ECO:0000313" key="7">
    <source>
        <dbReference type="Ensembl" id="ENSOABP00000073483.1"/>
    </source>
</evidence>
<comment type="subcellular location">
    <subcellularLocation>
        <location evidence="2">Cell membrane</location>
        <topology evidence="2">Single-pass type II membrane protein</topology>
    </subcellularLocation>
    <subcellularLocation>
        <location evidence="2">Melanosome</location>
    </subcellularLocation>
</comment>
<dbReference type="Ensembl" id="ENSOABT00000078574.1">
    <property type="protein sequence ID" value="ENSOABP00000073483.1"/>
    <property type="gene ID" value="ENSOABG00000032790.1"/>
</dbReference>
<dbReference type="Gene3D" id="1.20.930.40">
    <property type="entry name" value="Transferrin receptor-like, dimerisation domain"/>
    <property type="match status" value="1"/>
</dbReference>
<evidence type="ECO:0000256" key="3">
    <source>
        <dbReference type="SAM" id="MobiDB-lite"/>
    </source>
</evidence>
<feature type="domain" description="Peptidase M28" evidence="6">
    <location>
        <begin position="358"/>
        <end position="555"/>
    </location>
</feature>
<dbReference type="Gene3D" id="3.50.30.30">
    <property type="match status" value="1"/>
</dbReference>
<dbReference type="CDD" id="cd09848">
    <property type="entry name" value="M28_TfR"/>
    <property type="match status" value="1"/>
</dbReference>
<evidence type="ECO:0000259" key="5">
    <source>
        <dbReference type="Pfam" id="PF04253"/>
    </source>
</evidence>
<gene>
    <name evidence="7" type="primary">LOC120434441</name>
</gene>
<reference evidence="8" key="1">
    <citation type="submission" date="2020-03" db="EMBL/GenBank/DDBJ databases">
        <title>Evolution of repeat sequences and sex chromosomes of tilapia species revealed by chromosome-level genomes.</title>
        <authorList>
            <person name="Xu L."/>
            <person name="Tao W."/>
            <person name="Wang D."/>
            <person name="Zhou Q."/>
        </authorList>
    </citation>
    <scope>NUCLEOTIDE SEQUENCE [LARGE SCALE GENOMIC DNA]</scope>
    <source>
        <strain evidence="8">Israel</strain>
    </source>
</reference>
<dbReference type="FunFam" id="3.40.630.10:FF:000065">
    <property type="entry name" value="Transferrin receptor 1b"/>
    <property type="match status" value="1"/>
</dbReference>
<dbReference type="KEGG" id="oau:120434441"/>
<keyword evidence="2" id="KW-1003">Cell membrane</keyword>
<dbReference type="FunFam" id="1.20.930.40:FF:000002">
    <property type="entry name" value="Transferrin receptor protein 1"/>
    <property type="match status" value="1"/>
</dbReference>
<dbReference type="InterPro" id="IPR039373">
    <property type="entry name" value="Peptidase_M28B"/>
</dbReference>
<feature type="transmembrane region" description="Helical" evidence="2">
    <location>
        <begin position="50"/>
        <end position="71"/>
    </location>
</feature>
<dbReference type="PANTHER" id="PTHR10404">
    <property type="entry name" value="N-ACETYLATED-ALPHA-LINKED ACIDIC DIPEPTIDASE"/>
    <property type="match status" value="1"/>
</dbReference>
<keyword evidence="2" id="KW-0449">Lipoprotein</keyword>
<proteinExistence type="inferred from homology"/>
<evidence type="ECO:0000259" key="4">
    <source>
        <dbReference type="Pfam" id="PF02225"/>
    </source>
</evidence>
<evidence type="ECO:0000256" key="2">
    <source>
        <dbReference type="RuleBase" id="RU367157"/>
    </source>
</evidence>
<dbReference type="Proteomes" id="UP000472276">
    <property type="component" value="Unassembled WGS sequence"/>
</dbReference>
<evidence type="ECO:0000259" key="6">
    <source>
        <dbReference type="Pfam" id="PF04389"/>
    </source>
</evidence>
<dbReference type="SUPFAM" id="SSF47672">
    <property type="entry name" value="Transferrin receptor-like dimerisation domain"/>
    <property type="match status" value="1"/>
</dbReference>
<accession>A0AAZ1Y121</accession>
<keyword evidence="8" id="KW-1185">Reference proteome</keyword>
<dbReference type="GO" id="GO:0009897">
    <property type="term" value="C:external side of plasma membrane"/>
    <property type="evidence" value="ECO:0007669"/>
    <property type="project" value="TreeGrafter"/>
</dbReference>
<reference evidence="7" key="2">
    <citation type="submission" date="2025-08" db="UniProtKB">
        <authorList>
            <consortium name="Ensembl"/>
        </authorList>
    </citation>
    <scope>IDENTIFICATION</scope>
</reference>
<dbReference type="GeneID" id="120434441"/>
<dbReference type="RefSeq" id="XP_039458473.1">
    <property type="nucleotide sequence ID" value="XM_039602539.1"/>
</dbReference>
<dbReference type="InterPro" id="IPR046450">
    <property type="entry name" value="PA_dom_sf"/>
</dbReference>
<dbReference type="AlphaFoldDB" id="A0AAZ1Y121"/>
<dbReference type="Pfam" id="PF04253">
    <property type="entry name" value="TFR_dimer"/>
    <property type="match status" value="1"/>
</dbReference>
<dbReference type="RefSeq" id="XP_039458478.1">
    <property type="nucleotide sequence ID" value="XM_039602544.1"/>
</dbReference>
<organism evidence="7 8">
    <name type="scientific">Oreochromis aureus</name>
    <name type="common">Israeli tilapia</name>
    <name type="synonym">Chromis aureus</name>
    <dbReference type="NCBI Taxonomy" id="47969"/>
    <lineage>
        <taxon>Eukaryota</taxon>
        <taxon>Metazoa</taxon>
        <taxon>Chordata</taxon>
        <taxon>Craniata</taxon>
        <taxon>Vertebrata</taxon>
        <taxon>Euteleostomi</taxon>
        <taxon>Actinopterygii</taxon>
        <taxon>Neopterygii</taxon>
        <taxon>Teleostei</taxon>
        <taxon>Neoteleostei</taxon>
        <taxon>Acanthomorphata</taxon>
        <taxon>Ovalentaria</taxon>
        <taxon>Cichlomorphae</taxon>
        <taxon>Cichliformes</taxon>
        <taxon>Cichlidae</taxon>
        <taxon>African cichlids</taxon>
        <taxon>Pseudocrenilabrinae</taxon>
        <taxon>Oreochromini</taxon>
        <taxon>Oreochromis</taxon>
    </lineage>
</organism>
<dbReference type="GO" id="GO:0042470">
    <property type="term" value="C:melanosome"/>
    <property type="evidence" value="ECO:0007669"/>
    <property type="project" value="UniProtKB-SubCell"/>
</dbReference>
<keyword evidence="2" id="KW-0812">Transmembrane</keyword>
<comment type="function">
    <text evidence="2">Cellular uptake of iron occurs via receptor-mediated endocytosis of ligand-occupied transferrin receptor into specialized endosomes. Endosomal acidification leads to iron release. The apotransferrin-receptor complex is then recycled to the cell surface with a return to neutral pH and the concomitant loss of affinity of apotransferrin for its receptor. Transferrin receptor is necessary for development of erythrocytes and the nervous system. Acts as a lipid sensor that regulates mitochondrial fusion by regulating activation of the JNK pathway.</text>
</comment>
<reference evidence="7" key="3">
    <citation type="submission" date="2025-09" db="UniProtKB">
        <authorList>
            <consortium name="Ensembl"/>
        </authorList>
    </citation>
    <scope>IDENTIFICATION</scope>
</reference>
<dbReference type="PANTHER" id="PTHR10404:SF26">
    <property type="entry name" value="TRANSFERRIN RECEPTOR PROTEIN 1"/>
    <property type="match status" value="1"/>
</dbReference>
<dbReference type="GO" id="GO:0004998">
    <property type="term" value="F:transferrin receptor activity"/>
    <property type="evidence" value="ECO:0007669"/>
    <property type="project" value="UniProtKB-UniRule"/>
</dbReference>
<dbReference type="SUPFAM" id="SSF52025">
    <property type="entry name" value="PA domain"/>
    <property type="match status" value="1"/>
</dbReference>
<feature type="domain" description="Transferrin receptor-like dimerisation" evidence="5">
    <location>
        <begin position="645"/>
        <end position="731"/>
    </location>
</feature>
<dbReference type="RefSeq" id="XP_039458476.1">
    <property type="nucleotide sequence ID" value="XM_039602542.1"/>
</dbReference>
<protein>
    <recommendedName>
        <fullName evidence="2">Transferrin receptor protein 1</fullName>
    </recommendedName>
</protein>
<keyword evidence="2" id="KW-0564">Palmitate</keyword>
<feature type="domain" description="PA" evidence="4">
    <location>
        <begin position="201"/>
        <end position="264"/>
    </location>
</feature>
<keyword evidence="2" id="KW-1133">Transmembrane helix</keyword>